<gene>
    <name evidence="1" type="ORF">SAMN05421837_107332</name>
</gene>
<evidence type="ECO:0000313" key="2">
    <source>
        <dbReference type="Proteomes" id="UP000198878"/>
    </source>
</evidence>
<sequence length="103" mass="11582">MNGRRRLTYHGTAHGYKNVGCRCVACSEANRAAARDERHRRYARRLLVDGVWVAPVAAERHGRVTTYNAWGCRCEPCTGAASAERQRLARVRAERQRTARAAS</sequence>
<name>A0A1H5R7R2_9PSEU</name>
<keyword evidence="2" id="KW-1185">Reference proteome</keyword>
<dbReference type="STRING" id="218821.SAMN05421837_107332"/>
<dbReference type="OrthoDB" id="4285019at2"/>
<dbReference type="RefSeq" id="WP_086684529.1">
    <property type="nucleotide sequence ID" value="NZ_FNUJ01000007.1"/>
</dbReference>
<proteinExistence type="predicted"/>
<protein>
    <submittedName>
        <fullName evidence="1">Uncharacterized protein</fullName>
    </submittedName>
</protein>
<evidence type="ECO:0000313" key="1">
    <source>
        <dbReference type="EMBL" id="SEF34349.1"/>
    </source>
</evidence>
<dbReference type="Proteomes" id="UP000198878">
    <property type="component" value="Unassembled WGS sequence"/>
</dbReference>
<dbReference type="EMBL" id="FNUJ01000007">
    <property type="protein sequence ID" value="SEF34349.1"/>
    <property type="molecule type" value="Genomic_DNA"/>
</dbReference>
<dbReference type="AlphaFoldDB" id="A0A1H5R7R2"/>
<organism evidence="1 2">
    <name type="scientific">Amycolatopsis pretoriensis</name>
    <dbReference type="NCBI Taxonomy" id="218821"/>
    <lineage>
        <taxon>Bacteria</taxon>
        <taxon>Bacillati</taxon>
        <taxon>Actinomycetota</taxon>
        <taxon>Actinomycetes</taxon>
        <taxon>Pseudonocardiales</taxon>
        <taxon>Pseudonocardiaceae</taxon>
        <taxon>Amycolatopsis</taxon>
    </lineage>
</organism>
<reference evidence="2" key="1">
    <citation type="submission" date="2016-10" db="EMBL/GenBank/DDBJ databases">
        <authorList>
            <person name="Varghese N."/>
            <person name="Submissions S."/>
        </authorList>
    </citation>
    <scope>NUCLEOTIDE SEQUENCE [LARGE SCALE GENOMIC DNA]</scope>
    <source>
        <strain evidence="2">DSM 44654</strain>
    </source>
</reference>
<accession>A0A1H5R7R2</accession>